<feature type="transmembrane region" description="Helical" evidence="1">
    <location>
        <begin position="15"/>
        <end position="35"/>
    </location>
</feature>
<evidence type="ECO:0000313" key="3">
    <source>
        <dbReference type="Proteomes" id="UP000013097"/>
    </source>
</evidence>
<keyword evidence="1" id="KW-1133">Transmembrane helix</keyword>
<keyword evidence="3" id="KW-1185">Reference proteome</keyword>
<dbReference type="AlphaFoldDB" id="N9WDI5"/>
<dbReference type="HOGENOM" id="CLU_1560278_0_0_9"/>
<dbReference type="PATRIC" id="fig|999411.4.peg.2208"/>
<proteinExistence type="predicted"/>
<dbReference type="Proteomes" id="UP000013097">
    <property type="component" value="Unassembled WGS sequence"/>
</dbReference>
<evidence type="ECO:0000313" key="2">
    <source>
        <dbReference type="EMBL" id="ENZ00895.1"/>
    </source>
</evidence>
<gene>
    <name evidence="2" type="ORF">HMPREF1092_02246</name>
</gene>
<comment type="caution">
    <text evidence="2">The sequence shown here is derived from an EMBL/GenBank/DDBJ whole genome shotgun (WGS) entry which is preliminary data.</text>
</comment>
<feature type="transmembrane region" description="Helical" evidence="1">
    <location>
        <begin position="41"/>
        <end position="61"/>
    </location>
</feature>
<protein>
    <submittedName>
        <fullName evidence="2">Uncharacterized protein</fullName>
    </submittedName>
</protein>
<dbReference type="EMBL" id="AGYT01000011">
    <property type="protein sequence ID" value="ENZ00895.1"/>
    <property type="molecule type" value="Genomic_DNA"/>
</dbReference>
<accession>N9WDI5</accession>
<reference evidence="2 3" key="1">
    <citation type="submission" date="2013-01" db="EMBL/GenBank/DDBJ databases">
        <title>The Genome Sequence of Clostridium colicanis 209318.</title>
        <authorList>
            <consortium name="The Broad Institute Genome Sequencing Platform"/>
            <person name="Earl A."/>
            <person name="Ward D."/>
            <person name="Feldgarden M."/>
            <person name="Gevers D."/>
            <person name="Courvalin P."/>
            <person name="Lambert T."/>
            <person name="Walker B."/>
            <person name="Young S.K."/>
            <person name="Zeng Q."/>
            <person name="Gargeya S."/>
            <person name="Fitzgerald M."/>
            <person name="Haas B."/>
            <person name="Abouelleil A."/>
            <person name="Alvarado L."/>
            <person name="Arachchi H.M."/>
            <person name="Berlin A.M."/>
            <person name="Chapman S.B."/>
            <person name="Dewar J."/>
            <person name="Goldberg J."/>
            <person name="Griggs A."/>
            <person name="Gujja S."/>
            <person name="Hansen M."/>
            <person name="Howarth C."/>
            <person name="Imamovic A."/>
            <person name="Larimer J."/>
            <person name="McCowan C."/>
            <person name="Murphy C."/>
            <person name="Neiman D."/>
            <person name="Pearson M."/>
            <person name="Priest M."/>
            <person name="Roberts A."/>
            <person name="Saif S."/>
            <person name="Shea T."/>
            <person name="Sisk P."/>
            <person name="Sykes S."/>
            <person name="Wortman J."/>
            <person name="Nusbaum C."/>
            <person name="Birren B."/>
        </authorList>
    </citation>
    <scope>NUCLEOTIDE SEQUENCE [LARGE SCALE GENOMIC DNA]</scope>
    <source>
        <strain evidence="2 3">209318</strain>
    </source>
</reference>
<sequence>MNKVEIPYDKNRLKFFIYSIFPIAIIVLLIDIYYTLNTINFNIYFSIFLFLIFLLFIYYSIKSILVFINDKPCIIFDEEKITSCSIFGAYSLDINLFENYKFVEFNGINFVNIYPKNYKEFKKQLGFHLFRRFIYYQIKSNGFEGPMISFFTLSTNYQQSIDYLNNIFKRN</sequence>
<evidence type="ECO:0000256" key="1">
    <source>
        <dbReference type="SAM" id="Phobius"/>
    </source>
</evidence>
<dbReference type="RefSeq" id="WP_002598730.1">
    <property type="nucleotide sequence ID" value="NZ_KB850956.1"/>
</dbReference>
<keyword evidence="1" id="KW-0812">Transmembrane</keyword>
<organism evidence="2 3">
    <name type="scientific">Clostridium thermobutyricum</name>
    <dbReference type="NCBI Taxonomy" id="29372"/>
    <lineage>
        <taxon>Bacteria</taxon>
        <taxon>Bacillati</taxon>
        <taxon>Bacillota</taxon>
        <taxon>Clostridia</taxon>
        <taxon>Eubacteriales</taxon>
        <taxon>Clostridiaceae</taxon>
        <taxon>Clostridium</taxon>
    </lineage>
</organism>
<keyword evidence="1" id="KW-0472">Membrane</keyword>
<name>N9WDI5_9CLOT</name>